<proteinExistence type="predicted"/>
<gene>
    <name evidence="1" type="ORF">CLV52_0042</name>
</gene>
<dbReference type="Proteomes" id="UP000295344">
    <property type="component" value="Unassembled WGS sequence"/>
</dbReference>
<name>A0A4R7FP96_9MICO</name>
<dbReference type="EMBL" id="SOAM01000001">
    <property type="protein sequence ID" value="TDS79513.1"/>
    <property type="molecule type" value="Genomic_DNA"/>
</dbReference>
<evidence type="ECO:0000313" key="1">
    <source>
        <dbReference type="EMBL" id="TDS79513.1"/>
    </source>
</evidence>
<dbReference type="AlphaFoldDB" id="A0A4R7FP96"/>
<protein>
    <submittedName>
        <fullName evidence="1">Uncharacterized protein</fullName>
    </submittedName>
</protein>
<reference evidence="1 2" key="1">
    <citation type="submission" date="2019-03" db="EMBL/GenBank/DDBJ databases">
        <title>Genomic Encyclopedia of Archaeal and Bacterial Type Strains, Phase II (KMG-II): from individual species to whole genera.</title>
        <authorList>
            <person name="Goeker M."/>
        </authorList>
    </citation>
    <scope>NUCLEOTIDE SEQUENCE [LARGE SCALE GENOMIC DNA]</scope>
    <source>
        <strain evidence="1 2">DSM 24782</strain>
    </source>
</reference>
<keyword evidence="2" id="KW-1185">Reference proteome</keyword>
<evidence type="ECO:0000313" key="2">
    <source>
        <dbReference type="Proteomes" id="UP000295344"/>
    </source>
</evidence>
<comment type="caution">
    <text evidence="1">The sequence shown here is derived from an EMBL/GenBank/DDBJ whole genome shotgun (WGS) entry which is preliminary data.</text>
</comment>
<accession>A0A4R7FP96</accession>
<sequence length="80" mass="8703">MTTTAVATYADAIDIQTRLIRRGDLARIEHDVIEGHFCPDGTTHILCSCGRGMWRPDAESEPAWAAHVAAELQRTLAVAA</sequence>
<dbReference type="RefSeq" id="WP_133763764.1">
    <property type="nucleotide sequence ID" value="NZ_BAAARP010000001.1"/>
</dbReference>
<organism evidence="1 2">
    <name type="scientific">Amnibacterium kyonggiense</name>
    <dbReference type="NCBI Taxonomy" id="595671"/>
    <lineage>
        <taxon>Bacteria</taxon>
        <taxon>Bacillati</taxon>
        <taxon>Actinomycetota</taxon>
        <taxon>Actinomycetes</taxon>
        <taxon>Micrococcales</taxon>
        <taxon>Microbacteriaceae</taxon>
        <taxon>Amnibacterium</taxon>
    </lineage>
</organism>